<proteinExistence type="predicted"/>
<protein>
    <submittedName>
        <fullName evidence="1">Uncharacterized protein</fullName>
    </submittedName>
</protein>
<comment type="caution">
    <text evidence="1">The sequence shown here is derived from an EMBL/GenBank/DDBJ whole genome shotgun (WGS) entry which is preliminary data.</text>
</comment>
<dbReference type="RefSeq" id="WP_032804545.1">
    <property type="nucleotide sequence ID" value="NZ_AJKW01000009.1"/>
</dbReference>
<gene>
    <name evidence="1" type="ORF">NCTC9529_01752</name>
</gene>
<name>A0ABY1W1A4_9ENTR</name>
<keyword evidence="2" id="KW-1185">Reference proteome</keyword>
<reference evidence="1 2" key="1">
    <citation type="submission" date="2018-06" db="EMBL/GenBank/DDBJ databases">
        <authorList>
            <consortium name="Pathogen Informatics"/>
            <person name="Doyle S."/>
        </authorList>
    </citation>
    <scope>NUCLEOTIDE SEQUENCE [LARGE SCALE GENOMIC DNA]</scope>
    <source>
        <strain evidence="2">NCTC 9529</strain>
    </source>
</reference>
<sequence>MLTGFNLKSDPDCAEYVYGWGVWRSFPWDLAGIFPAREQAELIAEKKGADYEIGWGKHRLGSQSFEPI</sequence>
<evidence type="ECO:0000313" key="1">
    <source>
        <dbReference type="EMBL" id="STD06144.1"/>
    </source>
</evidence>
<dbReference type="EMBL" id="UFYH01000001">
    <property type="protein sequence ID" value="STD06144.1"/>
    <property type="molecule type" value="Genomic_DNA"/>
</dbReference>
<evidence type="ECO:0000313" key="2">
    <source>
        <dbReference type="Proteomes" id="UP000254849"/>
    </source>
</evidence>
<organism evidence="1 2">
    <name type="scientific">Cronobacter universalis NCTC 9529</name>
    <dbReference type="NCBI Taxonomy" id="1074000"/>
    <lineage>
        <taxon>Bacteria</taxon>
        <taxon>Pseudomonadati</taxon>
        <taxon>Pseudomonadota</taxon>
        <taxon>Gammaproteobacteria</taxon>
        <taxon>Enterobacterales</taxon>
        <taxon>Enterobacteriaceae</taxon>
        <taxon>Cronobacter</taxon>
    </lineage>
</organism>
<accession>A0ABY1W1A4</accession>
<dbReference type="Proteomes" id="UP000254849">
    <property type="component" value="Unassembled WGS sequence"/>
</dbReference>